<organism evidence="7 8">
    <name type="scientific">Caballeronia sordidicola</name>
    <name type="common">Burkholderia sordidicola</name>
    <dbReference type="NCBI Taxonomy" id="196367"/>
    <lineage>
        <taxon>Bacteria</taxon>
        <taxon>Pseudomonadati</taxon>
        <taxon>Pseudomonadota</taxon>
        <taxon>Betaproteobacteria</taxon>
        <taxon>Burkholderiales</taxon>
        <taxon>Burkholderiaceae</taxon>
        <taxon>Caballeronia</taxon>
    </lineage>
</organism>
<dbReference type="Pfam" id="PF13185">
    <property type="entry name" value="GAF_2"/>
    <property type="match status" value="1"/>
</dbReference>
<dbReference type="InterPro" id="IPR036890">
    <property type="entry name" value="HATPase_C_sf"/>
</dbReference>
<evidence type="ECO:0000256" key="4">
    <source>
        <dbReference type="ARBA" id="ARBA00022679"/>
    </source>
</evidence>
<gene>
    <name evidence="7" type="ORF">PAMC26577_37025</name>
</gene>
<dbReference type="InterPro" id="IPR029016">
    <property type="entry name" value="GAF-like_dom_sf"/>
</dbReference>
<dbReference type="Gene3D" id="1.10.287.130">
    <property type="match status" value="1"/>
</dbReference>
<protein>
    <recommendedName>
        <fullName evidence="2">histidine kinase</fullName>
        <ecNumber evidence="2">2.7.13.3</ecNumber>
    </recommendedName>
</protein>
<sequence>MLLKIEYPNILPSTNIINDRPPQLRDIVSENLLPEVARTQRERFLTTGLLDERARRGPNHEAELQCVYALAHSLATSSEKMLQTLADTALLLCDAGSAGISLIERDDTGLSYFRWVATAGFISTYTGNTTPIDESPCGVTLALGGVQLFAYPQRHFDCLKAPVPEVVEGLVVPILGQREPWGTIWVMSHDENARFDAEDARVLMSLASFVGAALVVERAKTAAETRAEEAEAARVALQASENAMSNAIAMIAHELRGPLAPMTSALEAIYRLSDSNQAFVSALNIAQRQTRHLGRLVDDLLDASRIRYDKVALERNEMVLQEIVREATALLLPDINHRKHSLELNLPEAPVVVVADSGRLIQILTNVISNAAKYTPDGGLIHVSVTTREPSPLESAGRTEASIEITDNGMGISKNALPRVFDMFVQSRTCDASREGGLGIGLAVVKHLVSLHDGTVEIKSDGEGCGTTVLIRLPVRAPRTEASSD</sequence>
<evidence type="ECO:0000256" key="1">
    <source>
        <dbReference type="ARBA" id="ARBA00000085"/>
    </source>
</evidence>
<dbReference type="Gene3D" id="3.30.565.10">
    <property type="entry name" value="Histidine kinase-like ATPase, C-terminal domain"/>
    <property type="match status" value="1"/>
</dbReference>
<dbReference type="Pfam" id="PF02518">
    <property type="entry name" value="HATPase_c"/>
    <property type="match status" value="1"/>
</dbReference>
<dbReference type="GO" id="GO:0009927">
    <property type="term" value="F:histidine phosphotransfer kinase activity"/>
    <property type="evidence" value="ECO:0007669"/>
    <property type="project" value="TreeGrafter"/>
</dbReference>
<evidence type="ECO:0000313" key="8">
    <source>
        <dbReference type="Proteomes" id="UP000195221"/>
    </source>
</evidence>
<dbReference type="InterPro" id="IPR003594">
    <property type="entry name" value="HATPase_dom"/>
</dbReference>
<comment type="caution">
    <text evidence="7">The sequence shown here is derived from an EMBL/GenBank/DDBJ whole genome shotgun (WGS) entry which is preliminary data.</text>
</comment>
<comment type="catalytic activity">
    <reaction evidence="1">
        <text>ATP + protein L-histidine = ADP + protein N-phospho-L-histidine.</text>
        <dbReference type="EC" id="2.7.13.3"/>
    </reaction>
</comment>
<evidence type="ECO:0000313" key="7">
    <source>
        <dbReference type="EMBL" id="OTP67244.1"/>
    </source>
</evidence>
<dbReference type="PROSITE" id="PS50109">
    <property type="entry name" value="HIS_KIN"/>
    <property type="match status" value="1"/>
</dbReference>
<feature type="domain" description="Histidine kinase" evidence="6">
    <location>
        <begin position="250"/>
        <end position="477"/>
    </location>
</feature>
<name>A0A242M975_CABSO</name>
<dbReference type="EMBL" id="NBTZ01000157">
    <property type="protein sequence ID" value="OTP67244.1"/>
    <property type="molecule type" value="Genomic_DNA"/>
</dbReference>
<dbReference type="Proteomes" id="UP000195221">
    <property type="component" value="Unassembled WGS sequence"/>
</dbReference>
<dbReference type="CDD" id="cd00082">
    <property type="entry name" value="HisKA"/>
    <property type="match status" value="1"/>
</dbReference>
<dbReference type="SUPFAM" id="SSF55874">
    <property type="entry name" value="ATPase domain of HSP90 chaperone/DNA topoisomerase II/histidine kinase"/>
    <property type="match status" value="1"/>
</dbReference>
<dbReference type="SMART" id="SM00388">
    <property type="entry name" value="HisKA"/>
    <property type="match status" value="1"/>
</dbReference>
<dbReference type="PRINTS" id="PR00344">
    <property type="entry name" value="BCTRLSENSOR"/>
</dbReference>
<dbReference type="AlphaFoldDB" id="A0A242M975"/>
<accession>A0A242M975</accession>
<dbReference type="GO" id="GO:0005886">
    <property type="term" value="C:plasma membrane"/>
    <property type="evidence" value="ECO:0007669"/>
    <property type="project" value="TreeGrafter"/>
</dbReference>
<dbReference type="GO" id="GO:0000155">
    <property type="term" value="F:phosphorelay sensor kinase activity"/>
    <property type="evidence" value="ECO:0007669"/>
    <property type="project" value="InterPro"/>
</dbReference>
<dbReference type="SMART" id="SM00065">
    <property type="entry name" value="GAF"/>
    <property type="match status" value="1"/>
</dbReference>
<keyword evidence="5" id="KW-0418">Kinase</keyword>
<dbReference type="SUPFAM" id="SSF47384">
    <property type="entry name" value="Homodimeric domain of signal transducing histidine kinase"/>
    <property type="match status" value="1"/>
</dbReference>
<dbReference type="SUPFAM" id="SSF55781">
    <property type="entry name" value="GAF domain-like"/>
    <property type="match status" value="1"/>
</dbReference>
<dbReference type="InterPro" id="IPR003018">
    <property type="entry name" value="GAF"/>
</dbReference>
<dbReference type="PANTHER" id="PTHR43047:SF72">
    <property type="entry name" value="OSMOSENSING HISTIDINE PROTEIN KINASE SLN1"/>
    <property type="match status" value="1"/>
</dbReference>
<dbReference type="GO" id="GO:0032259">
    <property type="term" value="P:methylation"/>
    <property type="evidence" value="ECO:0007669"/>
    <property type="project" value="UniProtKB-KW"/>
</dbReference>
<dbReference type="CDD" id="cd00075">
    <property type="entry name" value="HATPase"/>
    <property type="match status" value="1"/>
</dbReference>
<dbReference type="Pfam" id="PF00512">
    <property type="entry name" value="HisKA"/>
    <property type="match status" value="1"/>
</dbReference>
<evidence type="ECO:0000259" key="6">
    <source>
        <dbReference type="PROSITE" id="PS50109"/>
    </source>
</evidence>
<reference evidence="7 8" key="1">
    <citation type="submission" date="2017-03" db="EMBL/GenBank/DDBJ databases">
        <title>Genome analysis of strain PAMC 26577.</title>
        <authorList>
            <person name="Oh H.-M."/>
            <person name="Yang J.-A."/>
        </authorList>
    </citation>
    <scope>NUCLEOTIDE SEQUENCE [LARGE SCALE GENOMIC DNA]</scope>
    <source>
        <strain evidence="7 8">PAMC 26577</strain>
    </source>
</reference>
<evidence type="ECO:0000256" key="5">
    <source>
        <dbReference type="ARBA" id="ARBA00022777"/>
    </source>
</evidence>
<dbReference type="InterPro" id="IPR004358">
    <property type="entry name" value="Sig_transdc_His_kin-like_C"/>
</dbReference>
<dbReference type="EC" id="2.7.13.3" evidence="2"/>
<dbReference type="PANTHER" id="PTHR43047">
    <property type="entry name" value="TWO-COMPONENT HISTIDINE PROTEIN KINASE"/>
    <property type="match status" value="1"/>
</dbReference>
<dbReference type="InterPro" id="IPR005467">
    <property type="entry name" value="His_kinase_dom"/>
</dbReference>
<dbReference type="InterPro" id="IPR036097">
    <property type="entry name" value="HisK_dim/P_sf"/>
</dbReference>
<keyword evidence="7" id="KW-0489">Methyltransferase</keyword>
<dbReference type="Gene3D" id="3.30.450.40">
    <property type="match status" value="1"/>
</dbReference>
<dbReference type="SMART" id="SM00387">
    <property type="entry name" value="HATPase_c"/>
    <property type="match status" value="1"/>
</dbReference>
<evidence type="ECO:0000256" key="3">
    <source>
        <dbReference type="ARBA" id="ARBA00022553"/>
    </source>
</evidence>
<keyword evidence="3" id="KW-0597">Phosphoprotein</keyword>
<dbReference type="GO" id="GO:0008168">
    <property type="term" value="F:methyltransferase activity"/>
    <property type="evidence" value="ECO:0007669"/>
    <property type="project" value="UniProtKB-KW"/>
</dbReference>
<keyword evidence="4 7" id="KW-0808">Transferase</keyword>
<dbReference type="InterPro" id="IPR003661">
    <property type="entry name" value="HisK_dim/P_dom"/>
</dbReference>
<proteinExistence type="predicted"/>
<evidence type="ECO:0000256" key="2">
    <source>
        <dbReference type="ARBA" id="ARBA00012438"/>
    </source>
</evidence>